<dbReference type="EMBL" id="BARU01009139">
    <property type="protein sequence ID" value="GAH33200.1"/>
    <property type="molecule type" value="Genomic_DNA"/>
</dbReference>
<organism evidence="1">
    <name type="scientific">marine sediment metagenome</name>
    <dbReference type="NCBI Taxonomy" id="412755"/>
    <lineage>
        <taxon>unclassified sequences</taxon>
        <taxon>metagenomes</taxon>
        <taxon>ecological metagenomes</taxon>
    </lineage>
</organism>
<evidence type="ECO:0008006" key="2">
    <source>
        <dbReference type="Google" id="ProtNLM"/>
    </source>
</evidence>
<accession>X1FKZ8</accession>
<dbReference type="InterPro" id="IPR010985">
    <property type="entry name" value="Ribbon_hlx_hlx"/>
</dbReference>
<dbReference type="AlphaFoldDB" id="X1FKZ8"/>
<sequence length="50" mass="5727">MSGKTKTISVYFPRPLLGKLRDAMKDKAFTAESGFIVNIIRKYLEEEGYL</sequence>
<dbReference type="GO" id="GO:0006355">
    <property type="term" value="P:regulation of DNA-templated transcription"/>
    <property type="evidence" value="ECO:0007669"/>
    <property type="project" value="InterPro"/>
</dbReference>
<reference evidence="1" key="1">
    <citation type="journal article" date="2014" name="Front. Microbiol.">
        <title>High frequency of phylogenetically diverse reductive dehalogenase-homologous genes in deep subseafloor sedimentary metagenomes.</title>
        <authorList>
            <person name="Kawai M."/>
            <person name="Futagami T."/>
            <person name="Toyoda A."/>
            <person name="Takaki Y."/>
            <person name="Nishi S."/>
            <person name="Hori S."/>
            <person name="Arai W."/>
            <person name="Tsubouchi T."/>
            <person name="Morono Y."/>
            <person name="Uchiyama I."/>
            <person name="Ito T."/>
            <person name="Fujiyama A."/>
            <person name="Inagaki F."/>
            <person name="Takami H."/>
        </authorList>
    </citation>
    <scope>NUCLEOTIDE SEQUENCE</scope>
    <source>
        <strain evidence="1">Expedition CK06-06</strain>
    </source>
</reference>
<evidence type="ECO:0000313" key="1">
    <source>
        <dbReference type="EMBL" id="GAH33200.1"/>
    </source>
</evidence>
<dbReference type="SUPFAM" id="SSF47598">
    <property type="entry name" value="Ribbon-helix-helix"/>
    <property type="match status" value="1"/>
</dbReference>
<comment type="caution">
    <text evidence="1">The sequence shown here is derived from an EMBL/GenBank/DDBJ whole genome shotgun (WGS) entry which is preliminary data.</text>
</comment>
<protein>
    <recommendedName>
        <fullName evidence="2">Ribbon-helix-helix protein CopG domain-containing protein</fullName>
    </recommendedName>
</protein>
<name>X1FKZ8_9ZZZZ</name>
<proteinExistence type="predicted"/>
<gene>
    <name evidence="1" type="ORF">S03H2_17687</name>
</gene>